<dbReference type="EC" id="6.3.5.4" evidence="3"/>
<evidence type="ECO:0000256" key="5">
    <source>
        <dbReference type="ARBA" id="ARBA00022840"/>
    </source>
</evidence>
<evidence type="ECO:0000313" key="12">
    <source>
        <dbReference type="EMBL" id="EGV50116.1"/>
    </source>
</evidence>
<name>G2DGY8_9GAMM</name>
<dbReference type="CDD" id="cd01991">
    <property type="entry name" value="Asn_synthase_B_C"/>
    <property type="match status" value="1"/>
</dbReference>
<dbReference type="GO" id="GO:0004066">
    <property type="term" value="F:asparagine synthase (glutamine-hydrolyzing) activity"/>
    <property type="evidence" value="ECO:0007669"/>
    <property type="project" value="UniProtKB-EC"/>
</dbReference>
<keyword evidence="12" id="KW-0436">Ligase</keyword>
<evidence type="ECO:0000256" key="3">
    <source>
        <dbReference type="ARBA" id="ARBA00012737"/>
    </source>
</evidence>
<dbReference type="PANTHER" id="PTHR43284:SF1">
    <property type="entry name" value="ASPARAGINE SYNTHETASE"/>
    <property type="match status" value="1"/>
</dbReference>
<feature type="domain" description="Glutamine amidotransferase type-2" evidence="11">
    <location>
        <begin position="59"/>
        <end position="271"/>
    </location>
</feature>
<evidence type="ECO:0000259" key="11">
    <source>
        <dbReference type="PROSITE" id="PS51278"/>
    </source>
</evidence>
<dbReference type="InterPro" id="IPR006426">
    <property type="entry name" value="Asn_synth_AEB"/>
</dbReference>
<dbReference type="PATRIC" id="fig|1048808.3.peg.2929"/>
<comment type="pathway">
    <text evidence="1">Amino-acid biosynthesis; L-asparagine biosynthesis; L-asparagine from L-aspartate (L-Gln route): step 1/1.</text>
</comment>
<feature type="compositionally biased region" description="Gly residues" evidence="10">
    <location>
        <begin position="18"/>
        <end position="33"/>
    </location>
</feature>
<comment type="caution">
    <text evidence="12">The sequence shown here is derived from an EMBL/GenBank/DDBJ whole genome shotgun (WGS) entry which is preliminary data.</text>
</comment>
<feature type="binding site" evidence="9">
    <location>
        <begin position="425"/>
        <end position="426"/>
    </location>
    <ligand>
        <name>ATP</name>
        <dbReference type="ChEBI" id="CHEBI:30616"/>
    </ligand>
</feature>
<proteinExistence type="inferred from homology"/>
<evidence type="ECO:0000256" key="6">
    <source>
        <dbReference type="ARBA" id="ARBA00022962"/>
    </source>
</evidence>
<organism evidence="12 13">
    <name type="scientific">endosymbiont of Riftia pachyptila</name>
    <name type="common">vent Ph05</name>
    <dbReference type="NCBI Taxonomy" id="1048808"/>
    <lineage>
        <taxon>Bacteria</taxon>
        <taxon>Pseudomonadati</taxon>
        <taxon>Pseudomonadota</taxon>
        <taxon>Gammaproteobacteria</taxon>
        <taxon>sulfur-oxidizing symbionts</taxon>
    </lineage>
</organism>
<dbReference type="InterPro" id="IPR029055">
    <property type="entry name" value="Ntn_hydrolases_N"/>
</dbReference>
<dbReference type="InterPro" id="IPR051786">
    <property type="entry name" value="ASN_synthetase/amidase"/>
</dbReference>
<evidence type="ECO:0000256" key="8">
    <source>
        <dbReference type="PIRSR" id="PIRSR001589-1"/>
    </source>
</evidence>
<dbReference type="Proteomes" id="UP000004491">
    <property type="component" value="Unassembled WGS sequence"/>
</dbReference>
<dbReference type="GO" id="GO:0005524">
    <property type="term" value="F:ATP binding"/>
    <property type="evidence" value="ECO:0007669"/>
    <property type="project" value="UniProtKB-KW"/>
</dbReference>
<comment type="catalytic activity">
    <reaction evidence="7">
        <text>L-aspartate + L-glutamine + ATP + H2O = L-asparagine + L-glutamate + AMP + diphosphate + H(+)</text>
        <dbReference type="Rhea" id="RHEA:12228"/>
        <dbReference type="ChEBI" id="CHEBI:15377"/>
        <dbReference type="ChEBI" id="CHEBI:15378"/>
        <dbReference type="ChEBI" id="CHEBI:29985"/>
        <dbReference type="ChEBI" id="CHEBI:29991"/>
        <dbReference type="ChEBI" id="CHEBI:30616"/>
        <dbReference type="ChEBI" id="CHEBI:33019"/>
        <dbReference type="ChEBI" id="CHEBI:58048"/>
        <dbReference type="ChEBI" id="CHEBI:58359"/>
        <dbReference type="ChEBI" id="CHEBI:456215"/>
        <dbReference type="EC" id="6.3.5.4"/>
    </reaction>
</comment>
<dbReference type="Pfam" id="PF00733">
    <property type="entry name" value="Asn_synthase"/>
    <property type="match status" value="1"/>
</dbReference>
<dbReference type="Pfam" id="PF13537">
    <property type="entry name" value="GATase_7"/>
    <property type="match status" value="1"/>
</dbReference>
<dbReference type="EMBL" id="AFOC01000107">
    <property type="protein sequence ID" value="EGV50116.1"/>
    <property type="molecule type" value="Genomic_DNA"/>
</dbReference>
<dbReference type="InterPro" id="IPR014729">
    <property type="entry name" value="Rossmann-like_a/b/a_fold"/>
</dbReference>
<evidence type="ECO:0000256" key="10">
    <source>
        <dbReference type="SAM" id="MobiDB-lite"/>
    </source>
</evidence>
<feature type="active site" description="For GATase activity" evidence="8">
    <location>
        <position position="59"/>
    </location>
</feature>
<dbReference type="InterPro" id="IPR033738">
    <property type="entry name" value="AsnB_N"/>
</dbReference>
<protein>
    <recommendedName>
        <fullName evidence="3">asparagine synthase (glutamine-hydrolyzing)</fullName>
        <ecNumber evidence="3">6.3.5.4</ecNumber>
    </recommendedName>
</protein>
<dbReference type="PROSITE" id="PS51278">
    <property type="entry name" value="GATASE_TYPE_2"/>
    <property type="match status" value="1"/>
</dbReference>
<dbReference type="SUPFAM" id="SSF56235">
    <property type="entry name" value="N-terminal nucleophile aminohydrolases (Ntn hydrolases)"/>
    <property type="match status" value="1"/>
</dbReference>
<reference evidence="12" key="1">
    <citation type="journal article" date="2011" name="ISME J.">
        <title>The endosymbionts of the deep-sea tubeworms Riftia pachyptila and Tevnia jerichonana share an identical physiology as revealed by proteogenomic analyses.</title>
        <authorList>
            <person name="Gardebrecht A."/>
            <person name="Markert S."/>
            <person name="Felbeck H."/>
            <person name="Thuermer A."/>
            <person name="Albrecht D."/>
            <person name="Wollherr A."/>
            <person name="Kabisch J."/>
            <person name="Lehmann R."/>
            <person name="Daniel R."/>
            <person name="Liesegang H."/>
            <person name="Hecker M."/>
            <person name="Sievert S.M."/>
            <person name="Schweder T."/>
        </authorList>
    </citation>
    <scope>NUCLEOTIDE SEQUENCE [LARGE SCALE GENOMIC DNA]</scope>
</reference>
<evidence type="ECO:0000256" key="9">
    <source>
        <dbReference type="PIRSR" id="PIRSR001589-2"/>
    </source>
</evidence>
<evidence type="ECO:0000256" key="1">
    <source>
        <dbReference type="ARBA" id="ARBA00005187"/>
    </source>
</evidence>
<comment type="similarity">
    <text evidence="2">Belongs to the asparagine synthetase family.</text>
</comment>
<evidence type="ECO:0000313" key="13">
    <source>
        <dbReference type="Proteomes" id="UP000004491"/>
    </source>
</evidence>
<dbReference type="GO" id="GO:0006529">
    <property type="term" value="P:asparagine biosynthetic process"/>
    <property type="evidence" value="ECO:0007669"/>
    <property type="project" value="UniProtKB-KW"/>
</dbReference>
<dbReference type="PANTHER" id="PTHR43284">
    <property type="entry name" value="ASPARAGINE SYNTHETASE (GLUTAMINE-HYDROLYZING)"/>
    <property type="match status" value="1"/>
</dbReference>
<dbReference type="CDD" id="cd00712">
    <property type="entry name" value="AsnB"/>
    <property type="match status" value="1"/>
</dbReference>
<evidence type="ECO:0000256" key="4">
    <source>
        <dbReference type="ARBA" id="ARBA00022741"/>
    </source>
</evidence>
<feature type="binding site" evidence="9">
    <location>
        <position position="157"/>
    </location>
    <ligand>
        <name>L-glutamine</name>
        <dbReference type="ChEBI" id="CHEBI:58359"/>
    </ligand>
</feature>
<dbReference type="SUPFAM" id="SSF52402">
    <property type="entry name" value="Adenine nucleotide alpha hydrolases-like"/>
    <property type="match status" value="1"/>
</dbReference>
<dbReference type="PIRSF" id="PIRSF001589">
    <property type="entry name" value="Asn_synthetase_glu-h"/>
    <property type="match status" value="1"/>
</dbReference>
<dbReference type="NCBIfam" id="TIGR03104">
    <property type="entry name" value="trio_amidotrans"/>
    <property type="match status" value="1"/>
</dbReference>
<evidence type="ECO:0000256" key="2">
    <source>
        <dbReference type="ARBA" id="ARBA00005752"/>
    </source>
</evidence>
<keyword evidence="8" id="KW-0028">Amino-acid biosynthesis</keyword>
<dbReference type="InterPro" id="IPR017535">
    <property type="entry name" value="Asparagine_synth"/>
</dbReference>
<feature type="binding site" evidence="9">
    <location>
        <position position="322"/>
    </location>
    <ligand>
        <name>ATP</name>
        <dbReference type="ChEBI" id="CHEBI:30616"/>
    </ligand>
</feature>
<keyword evidence="8" id="KW-0061">Asparagine biosynthesis</keyword>
<keyword evidence="4 9" id="KW-0547">Nucleotide-binding</keyword>
<dbReference type="NCBIfam" id="TIGR01536">
    <property type="entry name" value="asn_synth_AEB"/>
    <property type="match status" value="1"/>
</dbReference>
<keyword evidence="5 9" id="KW-0067">ATP-binding</keyword>
<accession>G2DGY8</accession>
<keyword evidence="13" id="KW-1185">Reference proteome</keyword>
<feature type="region of interest" description="Disordered" evidence="10">
    <location>
        <begin position="18"/>
        <end position="47"/>
    </location>
</feature>
<dbReference type="Gene3D" id="3.40.50.620">
    <property type="entry name" value="HUPs"/>
    <property type="match status" value="1"/>
</dbReference>
<keyword evidence="6 8" id="KW-0315">Glutamine amidotransferase</keyword>
<dbReference type="InterPro" id="IPR001962">
    <property type="entry name" value="Asn_synthase"/>
</dbReference>
<dbReference type="AlphaFoldDB" id="G2DGY8"/>
<gene>
    <name evidence="12" type="primary">asnB3</name>
    <name evidence="12" type="ORF">Rifp1Sym_eb00050</name>
</gene>
<evidence type="ECO:0000256" key="7">
    <source>
        <dbReference type="ARBA" id="ARBA00048741"/>
    </source>
</evidence>
<sequence>MGCRWRWCWGGRAQSAGWGGTVGQGQSETGGGAASHHRDPRRRGLGHSQFRRVGRPAMCGICGELRFDGEPAELAVIQRMSVRLVRRGPDHAGRFSDGPLAFGHRRLAIIDLSEQANQPMFDPQLGLVLVFNGAIYNYRALRETLIAKGYCFFSTGDTEVILKAWHAWGEASVERLEGMFAFAIWDQQQRRLTLVRDRLGIKPFYYTLDQRGLRFASNTQALLVAGGVDTSIDPLALHYQFTLHGVVPAPHTIFNGIRKLAPGHVMRVSEAGAGPQYAYWSYPVDRPAVPRSEGEWLEVIEVALRQAVRRRSQVADVPVAVLLSGGLDSSLLVALLGEAGVSDLHTFTIGFEDQPEEQGNEFEYSDAVAEHCATRHQRFLVSDAEVLRRLPEAVEQMAEPMFGQDAVAFYLLAEQVAKQFKVVQSGQGADEVFGGYAWYPRMLADSHGDPVARFARHYFDRDHGEYLRLITPRLAGADHSRALIGDYLQDVADEDFMQAVLRMDQTMLLVDDPLKRVDNMTMAWGLEARVPFLDQQLLELMAACPAELKLREAGKYPLKAVARGRLPDSVIDRPKGYFPLPALKYVRGEFLTFVRDILDSSVACERGLFQRKYVEMLLAAPQMHHTRLWGSKIWQLAVFELWLQRQGV</sequence>
<dbReference type="GO" id="GO:0005829">
    <property type="term" value="C:cytosol"/>
    <property type="evidence" value="ECO:0007669"/>
    <property type="project" value="TreeGrafter"/>
</dbReference>
<feature type="binding site" evidence="9">
    <location>
        <position position="349"/>
    </location>
    <ligand>
        <name>ATP</name>
        <dbReference type="ChEBI" id="CHEBI:30616"/>
    </ligand>
</feature>
<dbReference type="Gene3D" id="3.60.20.10">
    <property type="entry name" value="Glutamine Phosphoribosylpyrophosphate, subunit 1, domain 1"/>
    <property type="match status" value="1"/>
</dbReference>
<dbReference type="InterPro" id="IPR017932">
    <property type="entry name" value="GATase_2_dom"/>
</dbReference>
<feature type="compositionally biased region" description="Basic residues" evidence="10">
    <location>
        <begin position="38"/>
        <end position="47"/>
    </location>
</feature>